<dbReference type="InterPro" id="IPR006094">
    <property type="entry name" value="Oxid_FAD_bind_N"/>
</dbReference>
<keyword evidence="7 16" id="KW-0285">Flavoprotein</keyword>
<evidence type="ECO:0000256" key="11">
    <source>
        <dbReference type="ARBA" id="ARBA00022984"/>
    </source>
</evidence>
<dbReference type="PANTHER" id="PTHR21071:SF4">
    <property type="entry name" value="UDP-N-ACETYLENOLPYRUVOYLGLUCOSAMINE REDUCTASE"/>
    <property type="match status" value="1"/>
</dbReference>
<evidence type="ECO:0000313" key="21">
    <source>
        <dbReference type="Proteomes" id="UP000266262"/>
    </source>
</evidence>
<dbReference type="NCBIfam" id="NF010480">
    <property type="entry name" value="PRK13905.1"/>
    <property type="match status" value="1"/>
</dbReference>
<keyword evidence="21" id="KW-1185">Reference proteome</keyword>
<evidence type="ECO:0000256" key="15">
    <source>
        <dbReference type="ARBA" id="ARBA00048914"/>
    </source>
</evidence>
<evidence type="ECO:0000256" key="3">
    <source>
        <dbReference type="ARBA" id="ARBA00004496"/>
    </source>
</evidence>
<dbReference type="PROSITE" id="PS51387">
    <property type="entry name" value="FAD_PCMH"/>
    <property type="match status" value="1"/>
</dbReference>
<feature type="active site" description="Proton donor" evidence="16">
    <location>
        <position position="222"/>
    </location>
</feature>
<evidence type="ECO:0000259" key="17">
    <source>
        <dbReference type="PROSITE" id="PS51387"/>
    </source>
</evidence>
<dbReference type="UniPathway" id="UPA00219"/>
<keyword evidence="5 16" id="KW-0963">Cytoplasm</keyword>
<dbReference type="InterPro" id="IPR036318">
    <property type="entry name" value="FAD-bd_PCMH-like_sf"/>
</dbReference>
<dbReference type="KEGG" id="dpn:BCB69_04165"/>
<evidence type="ECO:0000256" key="6">
    <source>
        <dbReference type="ARBA" id="ARBA00022618"/>
    </source>
</evidence>
<dbReference type="OrthoDB" id="9804753at2"/>
<dbReference type="RefSeq" id="WP_069177101.1">
    <property type="nucleotide sequence ID" value="NZ_CP017037.1"/>
</dbReference>
<evidence type="ECO:0000256" key="9">
    <source>
        <dbReference type="ARBA" id="ARBA00022857"/>
    </source>
</evidence>
<dbReference type="Proteomes" id="UP000266262">
    <property type="component" value="Unassembled WGS sequence"/>
</dbReference>
<proteinExistence type="inferred from homology"/>
<dbReference type="SUPFAM" id="SSF56176">
    <property type="entry name" value="FAD-binding/transporter-associated domain-like"/>
    <property type="match status" value="1"/>
</dbReference>
<keyword evidence="10 16" id="KW-0133">Cell shape</keyword>
<keyword evidence="9 16" id="KW-0521">NADP</keyword>
<dbReference type="EC" id="1.3.1.98" evidence="16"/>
<dbReference type="Gene3D" id="3.30.465.10">
    <property type="match status" value="1"/>
</dbReference>
<evidence type="ECO:0000256" key="8">
    <source>
        <dbReference type="ARBA" id="ARBA00022827"/>
    </source>
</evidence>
<feature type="active site" evidence="16">
    <location>
        <position position="292"/>
    </location>
</feature>
<dbReference type="HAMAP" id="MF_00037">
    <property type="entry name" value="MurB"/>
    <property type="match status" value="1"/>
</dbReference>
<evidence type="ECO:0000256" key="7">
    <source>
        <dbReference type="ARBA" id="ARBA00022630"/>
    </source>
</evidence>
<keyword evidence="13 16" id="KW-0131">Cell cycle</keyword>
<dbReference type="EMBL" id="CP017037">
    <property type="protein sequence ID" value="AOH39227.1"/>
    <property type="molecule type" value="Genomic_DNA"/>
</dbReference>
<reference evidence="19 21" key="3">
    <citation type="submission" date="2018-08" db="EMBL/GenBank/DDBJ databases">
        <title>Draft genome sequence of Dialister pneumosintes KCOM 1685.</title>
        <authorList>
            <person name="Kook J.-K."/>
            <person name="Park S.-N."/>
            <person name="Lim Y.K."/>
        </authorList>
    </citation>
    <scope>NUCLEOTIDE SEQUENCE [LARGE SCALE GENOMIC DNA]</scope>
    <source>
        <strain evidence="19 21">KCOM 1685</strain>
    </source>
</reference>
<name>A0A1B3WE52_9FIRM</name>
<reference evidence="18" key="2">
    <citation type="submission" date="2016-08" db="EMBL/GenBank/DDBJ databases">
        <authorList>
            <person name="Seilhamer J.J."/>
        </authorList>
    </citation>
    <scope>NUCLEOTIDE SEQUENCE [LARGE SCALE GENOMIC DNA]</scope>
    <source>
        <strain evidence="18">F0677</strain>
    </source>
</reference>
<dbReference type="GO" id="GO:0008762">
    <property type="term" value="F:UDP-N-acetylmuramate dehydrogenase activity"/>
    <property type="evidence" value="ECO:0007669"/>
    <property type="project" value="UniProtKB-UniRule"/>
</dbReference>
<evidence type="ECO:0000256" key="2">
    <source>
        <dbReference type="ARBA" id="ARBA00003921"/>
    </source>
</evidence>
<organism evidence="18 20">
    <name type="scientific">Dialister pneumosintes</name>
    <dbReference type="NCBI Taxonomy" id="39950"/>
    <lineage>
        <taxon>Bacteria</taxon>
        <taxon>Bacillati</taxon>
        <taxon>Bacillota</taxon>
        <taxon>Negativicutes</taxon>
        <taxon>Veillonellales</taxon>
        <taxon>Veillonellaceae</taxon>
        <taxon>Dialister</taxon>
    </lineage>
</organism>
<dbReference type="GO" id="GO:0005829">
    <property type="term" value="C:cytosol"/>
    <property type="evidence" value="ECO:0007669"/>
    <property type="project" value="TreeGrafter"/>
</dbReference>
<dbReference type="GO" id="GO:0071555">
    <property type="term" value="P:cell wall organization"/>
    <property type="evidence" value="ECO:0007669"/>
    <property type="project" value="UniProtKB-KW"/>
</dbReference>
<dbReference type="InterPro" id="IPR016166">
    <property type="entry name" value="FAD-bd_PCMH"/>
</dbReference>
<comment type="similarity">
    <text evidence="16">Belongs to the MurB family.</text>
</comment>
<evidence type="ECO:0000256" key="14">
    <source>
        <dbReference type="ARBA" id="ARBA00023316"/>
    </source>
</evidence>
<comment type="subcellular location">
    <subcellularLocation>
        <location evidence="3 16">Cytoplasm</location>
    </subcellularLocation>
</comment>
<keyword evidence="14 16" id="KW-0961">Cell wall biogenesis/degradation</keyword>
<sequence length="299" mass="32832">MNFNLFKNILNTNQIKLSEPMSRHTTLGIGGPADCLVLPNTREELSQVVHILSKEKIPFIVIGGGANLLVRDKGIRGVVLVTSRMQQVNKVDNTLIVEAGVSTIRTAAIALQYGLSGLEFASGIPGTIGGAAYMNAGAYGGEMSQVVTGITSCDREGIFHRYEGDEIRYAYRHSAFMDNHEIIIEVSISLQPATTTSIKMKMDDFNTRRRNKQPLDAKSAGSTFKRPEGHYVGHMIESLGLKGFSVGDASVSTKHAGFLINKGKASCKDMLHLIEEIQYRVKERYNVDIETEVRIIGEQ</sequence>
<comment type="pathway">
    <text evidence="4 16">Cell wall biogenesis; peptidoglycan biosynthesis.</text>
</comment>
<dbReference type="AlphaFoldDB" id="A0A1B3WE52"/>
<gene>
    <name evidence="16" type="primary">murB</name>
    <name evidence="18" type="ORF">BCB69_04165</name>
    <name evidence="19" type="ORF">DX915_05245</name>
</gene>
<dbReference type="PANTHER" id="PTHR21071">
    <property type="entry name" value="UDP-N-ACETYLENOLPYRUVOYLGLUCOSAMINE REDUCTASE"/>
    <property type="match status" value="1"/>
</dbReference>
<dbReference type="GO" id="GO:0008360">
    <property type="term" value="P:regulation of cell shape"/>
    <property type="evidence" value="ECO:0007669"/>
    <property type="project" value="UniProtKB-KW"/>
</dbReference>
<evidence type="ECO:0000256" key="5">
    <source>
        <dbReference type="ARBA" id="ARBA00022490"/>
    </source>
</evidence>
<dbReference type="Proteomes" id="UP000094757">
    <property type="component" value="Chromosome"/>
</dbReference>
<dbReference type="Gene3D" id="3.90.78.10">
    <property type="entry name" value="UDP-N-acetylenolpyruvoylglucosamine reductase, C-terminal domain"/>
    <property type="match status" value="1"/>
</dbReference>
<dbReference type="STRING" id="39950.BCB69_04165"/>
<dbReference type="Pfam" id="PF01565">
    <property type="entry name" value="FAD_binding_4"/>
    <property type="match status" value="1"/>
</dbReference>
<feature type="active site" evidence="16">
    <location>
        <position position="172"/>
    </location>
</feature>
<evidence type="ECO:0000256" key="4">
    <source>
        <dbReference type="ARBA" id="ARBA00004752"/>
    </source>
</evidence>
<keyword evidence="6 16" id="KW-0132">Cell division</keyword>
<dbReference type="NCBIfam" id="TIGR00179">
    <property type="entry name" value="murB"/>
    <property type="match status" value="1"/>
</dbReference>
<dbReference type="SUPFAM" id="SSF56194">
    <property type="entry name" value="Uridine diphospho-N-Acetylenolpyruvylglucosamine reductase, MurB, C-terminal domain"/>
    <property type="match status" value="1"/>
</dbReference>
<dbReference type="InterPro" id="IPR011601">
    <property type="entry name" value="MurB_C"/>
</dbReference>
<evidence type="ECO:0000256" key="13">
    <source>
        <dbReference type="ARBA" id="ARBA00023306"/>
    </source>
</evidence>
<comment type="catalytic activity">
    <reaction evidence="15 16">
        <text>UDP-N-acetyl-alpha-D-muramate + NADP(+) = UDP-N-acetyl-3-O-(1-carboxyvinyl)-alpha-D-glucosamine + NADPH + H(+)</text>
        <dbReference type="Rhea" id="RHEA:12248"/>
        <dbReference type="ChEBI" id="CHEBI:15378"/>
        <dbReference type="ChEBI" id="CHEBI:57783"/>
        <dbReference type="ChEBI" id="CHEBI:58349"/>
        <dbReference type="ChEBI" id="CHEBI:68483"/>
        <dbReference type="ChEBI" id="CHEBI:70757"/>
        <dbReference type="EC" id="1.3.1.98"/>
    </reaction>
</comment>
<keyword evidence="11 16" id="KW-0573">Peptidoglycan synthesis</keyword>
<comment type="cofactor">
    <cofactor evidence="1 16">
        <name>FAD</name>
        <dbReference type="ChEBI" id="CHEBI:57692"/>
    </cofactor>
</comment>
<dbReference type="InterPro" id="IPR016167">
    <property type="entry name" value="FAD-bd_PCMH_sub1"/>
</dbReference>
<evidence type="ECO:0000256" key="12">
    <source>
        <dbReference type="ARBA" id="ARBA00023002"/>
    </source>
</evidence>
<dbReference type="Gene3D" id="3.30.43.10">
    <property type="entry name" value="Uridine Diphospho-n-acetylenolpyruvylglucosamine Reductase, domain 2"/>
    <property type="match status" value="1"/>
</dbReference>
<evidence type="ECO:0000313" key="20">
    <source>
        <dbReference type="Proteomes" id="UP000094757"/>
    </source>
</evidence>
<evidence type="ECO:0000256" key="10">
    <source>
        <dbReference type="ARBA" id="ARBA00022960"/>
    </source>
</evidence>
<dbReference type="InterPro" id="IPR003170">
    <property type="entry name" value="MurB"/>
</dbReference>
<dbReference type="EMBL" id="QWKU01000001">
    <property type="protein sequence ID" value="RID94880.1"/>
    <property type="molecule type" value="Genomic_DNA"/>
</dbReference>
<dbReference type="GO" id="GO:0051301">
    <property type="term" value="P:cell division"/>
    <property type="evidence" value="ECO:0007669"/>
    <property type="project" value="UniProtKB-KW"/>
</dbReference>
<evidence type="ECO:0000313" key="18">
    <source>
        <dbReference type="EMBL" id="AOH39227.1"/>
    </source>
</evidence>
<reference evidence="20" key="1">
    <citation type="submission" date="2016-08" db="EMBL/GenBank/DDBJ databases">
        <authorList>
            <person name="Holder M.E."/>
            <person name="Ajami N.J."/>
            <person name="Petrosino J.F."/>
        </authorList>
    </citation>
    <scope>NUCLEOTIDE SEQUENCE [LARGE SCALE GENOMIC DNA]</scope>
    <source>
        <strain evidence="20">F0677</strain>
    </source>
</reference>
<comment type="function">
    <text evidence="2 16">Cell wall formation.</text>
</comment>
<dbReference type="GO" id="GO:0009252">
    <property type="term" value="P:peptidoglycan biosynthetic process"/>
    <property type="evidence" value="ECO:0007669"/>
    <property type="project" value="UniProtKB-UniRule"/>
</dbReference>
<evidence type="ECO:0000313" key="19">
    <source>
        <dbReference type="EMBL" id="RID94880.1"/>
    </source>
</evidence>
<keyword evidence="12 16" id="KW-0560">Oxidoreductase</keyword>
<feature type="domain" description="FAD-binding PCMH-type" evidence="17">
    <location>
        <begin position="29"/>
        <end position="193"/>
    </location>
</feature>
<protein>
    <recommendedName>
        <fullName evidence="16">UDP-N-acetylenolpyruvoylglucosamine reductase</fullName>
        <ecNumber evidence="16">1.3.1.98</ecNumber>
    </recommendedName>
    <alternativeName>
        <fullName evidence="16">UDP-N-acetylmuramate dehydrogenase</fullName>
    </alternativeName>
</protein>
<dbReference type="GO" id="GO:0071949">
    <property type="term" value="F:FAD binding"/>
    <property type="evidence" value="ECO:0007669"/>
    <property type="project" value="InterPro"/>
</dbReference>
<dbReference type="InterPro" id="IPR016169">
    <property type="entry name" value="FAD-bd_PCMH_sub2"/>
</dbReference>
<evidence type="ECO:0000256" key="1">
    <source>
        <dbReference type="ARBA" id="ARBA00001974"/>
    </source>
</evidence>
<keyword evidence="8 16" id="KW-0274">FAD</keyword>
<accession>A0A1B3WE52</accession>
<dbReference type="Pfam" id="PF02873">
    <property type="entry name" value="MurB_C"/>
    <property type="match status" value="1"/>
</dbReference>
<dbReference type="InterPro" id="IPR036635">
    <property type="entry name" value="MurB_C_sf"/>
</dbReference>
<evidence type="ECO:0000256" key="16">
    <source>
        <dbReference type="HAMAP-Rule" id="MF_00037"/>
    </source>
</evidence>